<accession>A0ABP8ASF6</accession>
<keyword evidence="2" id="KW-1133">Transmembrane helix</keyword>
<keyword evidence="2" id="KW-0472">Membrane</keyword>
<protein>
    <submittedName>
        <fullName evidence="3">Uncharacterized protein</fullName>
    </submittedName>
</protein>
<reference evidence="4" key="1">
    <citation type="journal article" date="2019" name="Int. J. Syst. Evol. Microbiol.">
        <title>The Global Catalogue of Microorganisms (GCM) 10K type strain sequencing project: providing services to taxonomists for standard genome sequencing and annotation.</title>
        <authorList>
            <consortium name="The Broad Institute Genomics Platform"/>
            <consortium name="The Broad Institute Genome Sequencing Center for Infectious Disease"/>
            <person name="Wu L."/>
            <person name="Ma J."/>
        </authorList>
    </citation>
    <scope>NUCLEOTIDE SEQUENCE [LARGE SCALE GENOMIC DNA]</scope>
    <source>
        <strain evidence="4">JCM 17593</strain>
    </source>
</reference>
<name>A0ABP8ASF6_9MICO</name>
<evidence type="ECO:0000256" key="1">
    <source>
        <dbReference type="SAM" id="MobiDB-lite"/>
    </source>
</evidence>
<dbReference type="Proteomes" id="UP001500213">
    <property type="component" value="Unassembled WGS sequence"/>
</dbReference>
<organism evidence="3 4">
    <name type="scientific">Gryllotalpicola kribbensis</name>
    <dbReference type="NCBI Taxonomy" id="993084"/>
    <lineage>
        <taxon>Bacteria</taxon>
        <taxon>Bacillati</taxon>
        <taxon>Actinomycetota</taxon>
        <taxon>Actinomycetes</taxon>
        <taxon>Micrococcales</taxon>
        <taxon>Microbacteriaceae</taxon>
        <taxon>Gryllotalpicola</taxon>
    </lineage>
</organism>
<feature type="transmembrane region" description="Helical" evidence="2">
    <location>
        <begin position="12"/>
        <end position="35"/>
    </location>
</feature>
<keyword evidence="2" id="KW-0812">Transmembrane</keyword>
<evidence type="ECO:0000313" key="4">
    <source>
        <dbReference type="Proteomes" id="UP001500213"/>
    </source>
</evidence>
<dbReference type="EMBL" id="BAABBX010000013">
    <property type="protein sequence ID" value="GAA4188865.1"/>
    <property type="molecule type" value="Genomic_DNA"/>
</dbReference>
<feature type="region of interest" description="Disordered" evidence="1">
    <location>
        <begin position="273"/>
        <end position="292"/>
    </location>
</feature>
<proteinExistence type="predicted"/>
<keyword evidence="4" id="KW-1185">Reference proteome</keyword>
<feature type="transmembrane region" description="Helical" evidence="2">
    <location>
        <begin position="41"/>
        <end position="64"/>
    </location>
</feature>
<evidence type="ECO:0000256" key="2">
    <source>
        <dbReference type="SAM" id="Phobius"/>
    </source>
</evidence>
<sequence length="292" mass="31710">MSRTRGEERAANGWRGFITWYPPALGSAGSIIVALKDHLAAGGWVALPVVGGVALSLVATIIGGTRKPTREKLMTATEELDNALSRYQSPTSTRNMLLLGQLLAYLKVDTNDTRASLFARRGNDDEWVLAARYSRNPILGAYSGRVYAANETILAAGWAGVETVYNVTASDAEWAEAYAAVTGASVEYTRKLHMKTRTSFGMQINHTEDHTQRAVGVLILETLVPGQLTVDMMPRIRRHPIFPLLAIECGLHLETRDALSDDAVAVIRRKVAKGDKKGKHSGGNVSAAARKR</sequence>
<evidence type="ECO:0000313" key="3">
    <source>
        <dbReference type="EMBL" id="GAA4188865.1"/>
    </source>
</evidence>
<comment type="caution">
    <text evidence="3">The sequence shown here is derived from an EMBL/GenBank/DDBJ whole genome shotgun (WGS) entry which is preliminary data.</text>
</comment>
<gene>
    <name evidence="3" type="ORF">GCM10022288_15810</name>
</gene>